<dbReference type="InterPro" id="IPR011330">
    <property type="entry name" value="Glyco_hydro/deAcase_b/a-brl"/>
</dbReference>
<keyword evidence="2" id="KW-1185">Reference proteome</keyword>
<sequence>MLNKFKSALNRSLTNSKGWKTSRKIVVIDSDDWGSIRMPNKEVRDAFQESGYNILSNPYCKYDTLANTEDLDRLFSVLLKFKDKNGNHPVFTANTVVANPDFGAIKQSGFTQYSYKPFTTTLKEYYPDEDVFGKWHEGMNANIFRPQYHGREHLNVPVWLEALKGNNKIFIDAFEAGFWGVPKNLHSKDIYNVQAAYSSDKADNIAYYKKSIQEGLNLFEEIFNFRSKTFIANNYTWSPELNATLLESGVTAFQSMKYQKIPDDTKKGGIRLYPVSTGKKNELGQIYLVRNCLFEPSQMSRNFDNVGSCIKDIENSFFFKKPAIIASHRLNFIGAIAPENREQNLAMLHNLLERITNKWPDAEFMSSDQLADIIHNGK</sequence>
<comment type="caution">
    <text evidence="1">The sequence shown here is derived from an EMBL/GenBank/DDBJ whole genome shotgun (WGS) entry which is preliminary data.</text>
</comment>
<evidence type="ECO:0000313" key="1">
    <source>
        <dbReference type="EMBL" id="MEL1243413.1"/>
    </source>
</evidence>
<reference evidence="1 2" key="1">
    <citation type="submission" date="2024-04" db="EMBL/GenBank/DDBJ databases">
        <title>Flavobacterium sp. DGU11 16S ribosomal RNA gene Genome sequencing and assembly.</title>
        <authorList>
            <person name="Park S."/>
        </authorList>
    </citation>
    <scope>NUCLEOTIDE SEQUENCE [LARGE SCALE GENOMIC DNA]</scope>
    <source>
        <strain evidence="1 2">DGU11</strain>
    </source>
</reference>
<dbReference type="SUPFAM" id="SSF88713">
    <property type="entry name" value="Glycoside hydrolase/deacetylase"/>
    <property type="match status" value="1"/>
</dbReference>
<proteinExistence type="predicted"/>
<gene>
    <name evidence="1" type="ORF">AAEO56_03995</name>
</gene>
<evidence type="ECO:0000313" key="2">
    <source>
        <dbReference type="Proteomes" id="UP001464555"/>
    </source>
</evidence>
<protein>
    <submittedName>
        <fullName evidence="1">Polysaccharide (De)acetylase</fullName>
    </submittedName>
</protein>
<accession>A0ABU9HUK9</accession>
<organism evidence="1 2">
    <name type="scientific">Flavobacterium arundinis</name>
    <dbReference type="NCBI Taxonomy" id="3139143"/>
    <lineage>
        <taxon>Bacteria</taxon>
        <taxon>Pseudomonadati</taxon>
        <taxon>Bacteroidota</taxon>
        <taxon>Flavobacteriia</taxon>
        <taxon>Flavobacteriales</taxon>
        <taxon>Flavobacteriaceae</taxon>
        <taxon>Flavobacterium</taxon>
    </lineage>
</organism>
<dbReference type="RefSeq" id="WP_341695733.1">
    <property type="nucleotide sequence ID" value="NZ_JBBYHR010000002.1"/>
</dbReference>
<name>A0ABU9HUK9_9FLAO</name>
<dbReference type="EMBL" id="JBBYHR010000002">
    <property type="protein sequence ID" value="MEL1243413.1"/>
    <property type="molecule type" value="Genomic_DNA"/>
</dbReference>
<dbReference type="Proteomes" id="UP001464555">
    <property type="component" value="Unassembled WGS sequence"/>
</dbReference>